<accession>A0A7W8IGJ7</accession>
<protein>
    <recommendedName>
        <fullName evidence="3">TniB protein</fullName>
    </recommendedName>
</protein>
<evidence type="ECO:0000313" key="2">
    <source>
        <dbReference type="Proteomes" id="UP000568106"/>
    </source>
</evidence>
<evidence type="ECO:0008006" key="3">
    <source>
        <dbReference type="Google" id="ProtNLM"/>
    </source>
</evidence>
<evidence type="ECO:0000313" key="1">
    <source>
        <dbReference type="EMBL" id="MBB5315825.1"/>
    </source>
</evidence>
<sequence>MTQLTEHARTALDLSDIARSRYSLHDRFVCYPAAEQIIAELNSLLTHPKVHRMPNRLLVGETNNGKTAIIRHFMSLHPSSNDPHQEAAIIPIVYVQAPPLPDEQRFYAALLDAIGVFHRRSFRTSELFYQVRNLLPRVGLKMLVIDEIHHILSGSTKKHHAFLNTLKYIGNELLVPMIGAGTRQALCAVQSDSQIENRFQPLEIPRWKCTNEWRRFLATFEMELPLQKPSDLADPRLAQRLHSMSEGTVGELSTLIQRAMAEAILGGEERICDAVLDRLHWIPPSARRKHAMAVI</sequence>
<dbReference type="SUPFAM" id="SSF52540">
    <property type="entry name" value="P-loop containing nucleoside triphosphate hydrolases"/>
    <property type="match status" value="1"/>
</dbReference>
<organism evidence="1 2">
    <name type="scientific">Tunturiibacter empetritectus</name>
    <dbReference type="NCBI Taxonomy" id="3069691"/>
    <lineage>
        <taxon>Bacteria</taxon>
        <taxon>Pseudomonadati</taxon>
        <taxon>Acidobacteriota</taxon>
        <taxon>Terriglobia</taxon>
        <taxon>Terriglobales</taxon>
        <taxon>Acidobacteriaceae</taxon>
        <taxon>Tunturiibacter</taxon>
    </lineage>
</organism>
<gene>
    <name evidence="1" type="ORF">HDF09_000475</name>
</gene>
<dbReference type="InterPro" id="IPR008868">
    <property type="entry name" value="TniB"/>
</dbReference>
<dbReference type="InterPro" id="IPR027417">
    <property type="entry name" value="P-loop_NTPase"/>
</dbReference>
<dbReference type="Pfam" id="PF05621">
    <property type="entry name" value="TniB"/>
    <property type="match status" value="1"/>
</dbReference>
<dbReference type="Gene3D" id="3.40.50.300">
    <property type="entry name" value="P-loop containing nucleotide triphosphate hydrolases"/>
    <property type="match status" value="1"/>
</dbReference>
<name>A0A7W8IGJ7_9BACT</name>
<proteinExistence type="predicted"/>
<dbReference type="AlphaFoldDB" id="A0A7W8IGJ7"/>
<reference evidence="1" key="1">
    <citation type="submission" date="2020-08" db="EMBL/GenBank/DDBJ databases">
        <title>Genomic Encyclopedia of Type Strains, Phase IV (KMG-V): Genome sequencing to study the core and pangenomes of soil and plant-associated prokaryotes.</title>
        <authorList>
            <person name="Whitman W."/>
        </authorList>
    </citation>
    <scope>NUCLEOTIDE SEQUENCE [LARGE SCALE GENOMIC DNA]</scope>
    <source>
        <strain evidence="1">M8UP27</strain>
    </source>
</reference>
<comment type="caution">
    <text evidence="1">The sequence shown here is derived from an EMBL/GenBank/DDBJ whole genome shotgun (WGS) entry which is preliminary data.</text>
</comment>
<dbReference type="EMBL" id="JACHDY010000001">
    <property type="protein sequence ID" value="MBB5315825.1"/>
    <property type="molecule type" value="Genomic_DNA"/>
</dbReference>
<keyword evidence="2" id="KW-1185">Reference proteome</keyword>
<dbReference type="Proteomes" id="UP000568106">
    <property type="component" value="Unassembled WGS sequence"/>
</dbReference>